<keyword evidence="1" id="KW-0732">Signal</keyword>
<feature type="chain" id="PRO_5037778448" evidence="1">
    <location>
        <begin position="23"/>
        <end position="164"/>
    </location>
</feature>
<evidence type="ECO:0000256" key="1">
    <source>
        <dbReference type="SAM" id="SignalP"/>
    </source>
</evidence>
<dbReference type="SUPFAM" id="SSF54403">
    <property type="entry name" value="Cystatin/monellin"/>
    <property type="match status" value="1"/>
</dbReference>
<sequence>MRQFSGLAYFILASLIVKSKQASPVEDDLPGGYTDVDLTDPDIYARMENYIRFGVERYDEEQNANSSGGISIRHTFHNVLDASRQIINGEKYKILAYFTRSVKCSKLRRLKRQSSSGVIPCGIPDTYRKCSFDLIVQPANNSAKVENWFCVQVKAFKVIDGGDE</sequence>
<keyword evidence="2" id="KW-1185">Reference proteome</keyword>
<evidence type="ECO:0000313" key="2">
    <source>
        <dbReference type="Proteomes" id="UP000887565"/>
    </source>
</evidence>
<organism evidence="2 3">
    <name type="scientific">Romanomermis culicivorax</name>
    <name type="common">Nematode worm</name>
    <dbReference type="NCBI Taxonomy" id="13658"/>
    <lineage>
        <taxon>Eukaryota</taxon>
        <taxon>Metazoa</taxon>
        <taxon>Ecdysozoa</taxon>
        <taxon>Nematoda</taxon>
        <taxon>Enoplea</taxon>
        <taxon>Dorylaimia</taxon>
        <taxon>Mermithida</taxon>
        <taxon>Mermithoidea</taxon>
        <taxon>Mermithidae</taxon>
        <taxon>Romanomermis</taxon>
    </lineage>
</organism>
<dbReference type="InterPro" id="IPR046350">
    <property type="entry name" value="Cystatin_sf"/>
</dbReference>
<feature type="signal peptide" evidence="1">
    <location>
        <begin position="1"/>
        <end position="22"/>
    </location>
</feature>
<reference evidence="3" key="1">
    <citation type="submission" date="2022-11" db="UniProtKB">
        <authorList>
            <consortium name="WormBaseParasite"/>
        </authorList>
    </citation>
    <scope>IDENTIFICATION</scope>
</reference>
<accession>A0A915KW36</accession>
<dbReference type="AlphaFoldDB" id="A0A915KW36"/>
<dbReference type="Gene3D" id="3.10.450.10">
    <property type="match status" value="1"/>
</dbReference>
<evidence type="ECO:0000313" key="3">
    <source>
        <dbReference type="WBParaSite" id="nRc.2.0.1.t43016-RA"/>
    </source>
</evidence>
<proteinExistence type="predicted"/>
<dbReference type="Proteomes" id="UP000887565">
    <property type="component" value="Unplaced"/>
</dbReference>
<name>A0A915KW36_ROMCU</name>
<dbReference type="WBParaSite" id="nRc.2.0.1.t43016-RA">
    <property type="protein sequence ID" value="nRc.2.0.1.t43016-RA"/>
    <property type="gene ID" value="nRc.2.0.1.g43016"/>
</dbReference>
<protein>
    <submittedName>
        <fullName evidence="3">Cystatin domain-containing protein</fullName>
    </submittedName>
</protein>